<dbReference type="EMBL" id="JACIJF010000005">
    <property type="protein sequence ID" value="MBB5710895.1"/>
    <property type="molecule type" value="Genomic_DNA"/>
</dbReference>
<protein>
    <submittedName>
        <fullName evidence="2">Uncharacterized protein</fullName>
    </submittedName>
</protein>
<evidence type="ECO:0000313" key="3">
    <source>
        <dbReference type="Proteomes" id="UP000527143"/>
    </source>
</evidence>
<name>A0A840YF13_9SPHN</name>
<proteinExistence type="predicted"/>
<feature type="region of interest" description="Disordered" evidence="1">
    <location>
        <begin position="1"/>
        <end position="21"/>
    </location>
</feature>
<dbReference type="RefSeq" id="WP_184087244.1">
    <property type="nucleotide sequence ID" value="NZ_JACIJF010000005.1"/>
</dbReference>
<keyword evidence="3" id="KW-1185">Reference proteome</keyword>
<evidence type="ECO:0000256" key="1">
    <source>
        <dbReference type="SAM" id="MobiDB-lite"/>
    </source>
</evidence>
<comment type="caution">
    <text evidence="2">The sequence shown here is derived from an EMBL/GenBank/DDBJ whole genome shotgun (WGS) entry which is preliminary data.</text>
</comment>
<dbReference type="Proteomes" id="UP000527143">
    <property type="component" value="Unassembled WGS sequence"/>
</dbReference>
<reference evidence="2 3" key="1">
    <citation type="submission" date="2020-08" db="EMBL/GenBank/DDBJ databases">
        <title>Genomic Encyclopedia of Type Strains, Phase IV (KMG-IV): sequencing the most valuable type-strain genomes for metagenomic binning, comparative biology and taxonomic classification.</title>
        <authorList>
            <person name="Goeker M."/>
        </authorList>
    </citation>
    <scope>NUCLEOTIDE SEQUENCE [LARGE SCALE GENOMIC DNA]</scope>
    <source>
        <strain evidence="2 3">DSM 26736</strain>
    </source>
</reference>
<accession>A0A840YF13</accession>
<evidence type="ECO:0000313" key="2">
    <source>
        <dbReference type="EMBL" id="MBB5710895.1"/>
    </source>
</evidence>
<organism evidence="2 3">
    <name type="scientific">Sphingomonas xinjiangensis</name>
    <dbReference type="NCBI Taxonomy" id="643568"/>
    <lineage>
        <taxon>Bacteria</taxon>
        <taxon>Pseudomonadati</taxon>
        <taxon>Pseudomonadota</taxon>
        <taxon>Alphaproteobacteria</taxon>
        <taxon>Sphingomonadales</taxon>
        <taxon>Sphingomonadaceae</taxon>
        <taxon>Sphingomonas</taxon>
    </lineage>
</organism>
<sequence>MTQPIGVGRSNPVPLGSAQAAGSSPAALAGQAMSTIASRVATTIASELGLASGGAPRGFGRGGDRYDVNGVANDLAAVLGAGPADAGRLSRALGEFTSEIAALLAAKPHSSVLGMVSGLHFNLVDTDGRQGMDASDHACAAIEAAVFRLREDTPWTSAP</sequence>
<gene>
    <name evidence="2" type="ORF">FHT02_002135</name>
</gene>
<dbReference type="AlphaFoldDB" id="A0A840YF13"/>